<organism evidence="8 9">
    <name type="scientific">Rhipicephalus sanguineus</name>
    <name type="common">Brown dog tick</name>
    <name type="synonym">Ixodes sanguineus</name>
    <dbReference type="NCBI Taxonomy" id="34632"/>
    <lineage>
        <taxon>Eukaryota</taxon>
        <taxon>Metazoa</taxon>
        <taxon>Ecdysozoa</taxon>
        <taxon>Arthropoda</taxon>
        <taxon>Chelicerata</taxon>
        <taxon>Arachnida</taxon>
        <taxon>Acari</taxon>
        <taxon>Parasitiformes</taxon>
        <taxon>Ixodida</taxon>
        <taxon>Ixodoidea</taxon>
        <taxon>Ixodidae</taxon>
        <taxon>Rhipicephalinae</taxon>
        <taxon>Rhipicephalus</taxon>
        <taxon>Rhipicephalus</taxon>
    </lineage>
</organism>
<evidence type="ECO:0000313" key="8">
    <source>
        <dbReference type="EMBL" id="KAH7955591.1"/>
    </source>
</evidence>
<comment type="similarity">
    <text evidence="1">Belongs to the type-B carboxylesterase/lipase family.</text>
</comment>
<reference evidence="8" key="2">
    <citation type="submission" date="2021-09" db="EMBL/GenBank/DDBJ databases">
        <authorList>
            <person name="Jia N."/>
            <person name="Wang J."/>
            <person name="Shi W."/>
            <person name="Du L."/>
            <person name="Sun Y."/>
            <person name="Zhan W."/>
            <person name="Jiang J."/>
            <person name="Wang Q."/>
            <person name="Zhang B."/>
            <person name="Ji P."/>
            <person name="Sakyi L.B."/>
            <person name="Cui X."/>
            <person name="Yuan T."/>
            <person name="Jiang B."/>
            <person name="Yang W."/>
            <person name="Lam T.T.-Y."/>
            <person name="Chang Q."/>
            <person name="Ding S."/>
            <person name="Wang X."/>
            <person name="Zhu J."/>
            <person name="Ruan X."/>
            <person name="Zhao L."/>
            <person name="Wei J."/>
            <person name="Que T."/>
            <person name="Du C."/>
            <person name="Cheng J."/>
            <person name="Dai P."/>
            <person name="Han X."/>
            <person name="Huang E."/>
            <person name="Gao Y."/>
            <person name="Liu J."/>
            <person name="Shao H."/>
            <person name="Ye R."/>
            <person name="Li L."/>
            <person name="Wei W."/>
            <person name="Wang X."/>
            <person name="Wang C."/>
            <person name="Huo Q."/>
            <person name="Li W."/>
            <person name="Guo W."/>
            <person name="Chen H."/>
            <person name="Chen S."/>
            <person name="Zhou L."/>
            <person name="Zhou L."/>
            <person name="Ni X."/>
            <person name="Tian J."/>
            <person name="Zhou Y."/>
            <person name="Sheng Y."/>
            <person name="Liu T."/>
            <person name="Pan Y."/>
            <person name="Xia L."/>
            <person name="Li J."/>
            <person name="Zhao F."/>
            <person name="Cao W."/>
        </authorList>
    </citation>
    <scope>NUCLEOTIDE SEQUENCE</scope>
    <source>
        <strain evidence="8">Rsan-2018</strain>
        <tissue evidence="8">Larvae</tissue>
    </source>
</reference>
<dbReference type="GO" id="GO:0019695">
    <property type="term" value="P:choline metabolic process"/>
    <property type="evidence" value="ECO:0007669"/>
    <property type="project" value="TreeGrafter"/>
</dbReference>
<dbReference type="PROSITE" id="PS00941">
    <property type="entry name" value="CARBOXYLESTERASE_B_2"/>
    <property type="match status" value="1"/>
</dbReference>
<dbReference type="PANTHER" id="PTHR43918">
    <property type="entry name" value="ACETYLCHOLINESTERASE"/>
    <property type="match status" value="1"/>
</dbReference>
<gene>
    <name evidence="8" type="ORF">HPB52_001677</name>
</gene>
<evidence type="ECO:0000256" key="2">
    <source>
        <dbReference type="ARBA" id="ARBA00022487"/>
    </source>
</evidence>
<dbReference type="Pfam" id="PF00135">
    <property type="entry name" value="COesterase"/>
    <property type="match status" value="1"/>
</dbReference>
<keyword evidence="2" id="KW-0719">Serine esterase</keyword>
<dbReference type="GO" id="GO:0006581">
    <property type="term" value="P:acetylcholine catabolic process"/>
    <property type="evidence" value="ECO:0007669"/>
    <property type="project" value="TreeGrafter"/>
</dbReference>
<proteinExistence type="inferred from homology"/>
<dbReference type="PANTHER" id="PTHR43918:SF4">
    <property type="entry name" value="CARBOXYLIC ESTER HYDROLASE"/>
    <property type="match status" value="1"/>
</dbReference>
<feature type="region of interest" description="Disordered" evidence="5">
    <location>
        <begin position="1"/>
        <end position="72"/>
    </location>
</feature>
<evidence type="ECO:0000256" key="5">
    <source>
        <dbReference type="SAM" id="MobiDB-lite"/>
    </source>
</evidence>
<feature type="domain" description="Carboxylesterase type B" evidence="7">
    <location>
        <begin position="112"/>
        <end position="265"/>
    </location>
</feature>
<keyword evidence="6" id="KW-0812">Transmembrane</keyword>
<dbReference type="InterPro" id="IPR029058">
    <property type="entry name" value="AB_hydrolase_fold"/>
</dbReference>
<keyword evidence="4" id="KW-0325">Glycoprotein</keyword>
<feature type="compositionally biased region" description="Basic and acidic residues" evidence="5">
    <location>
        <begin position="1"/>
        <end position="29"/>
    </location>
</feature>
<dbReference type="InterPro" id="IPR002018">
    <property type="entry name" value="CarbesteraseB"/>
</dbReference>
<dbReference type="Proteomes" id="UP000821837">
    <property type="component" value="Unassembled WGS sequence"/>
</dbReference>
<sequence length="271" mass="29565">MEVTDSSKGDDRAATREPHVRTLRVHSDRTATGSGTASSRLGHRRGSRIGSPAVRADSLATREAQAHRDDAQEPLERAEKVCQLTYAGLFALFLTLFAYFLVNALSTGTIVRVRTEMGLVSGELRRVMENNVFHYLGLPYASKPARFQRAGPADRLRLNHIVPQFPGVRCMQVVENGSNTTWPKSQLYGEVSKPWYSEDCLYLNIWSPVPPCDYTSDVCHASASVVVVLFSVGFGQGGADWYNGALLSSLGGVVIVAPNFRLGPLAVPLKG</sequence>
<dbReference type="GO" id="GO:0005886">
    <property type="term" value="C:plasma membrane"/>
    <property type="evidence" value="ECO:0007669"/>
    <property type="project" value="TreeGrafter"/>
</dbReference>
<keyword evidence="3" id="KW-0378">Hydrolase</keyword>
<dbReference type="EMBL" id="JABSTV010001250">
    <property type="protein sequence ID" value="KAH7955591.1"/>
    <property type="molecule type" value="Genomic_DNA"/>
</dbReference>
<dbReference type="GO" id="GO:0003990">
    <property type="term" value="F:acetylcholinesterase activity"/>
    <property type="evidence" value="ECO:0007669"/>
    <property type="project" value="TreeGrafter"/>
</dbReference>
<reference evidence="8" key="1">
    <citation type="journal article" date="2020" name="Cell">
        <title>Large-Scale Comparative Analyses of Tick Genomes Elucidate Their Genetic Diversity and Vector Capacities.</title>
        <authorList>
            <consortium name="Tick Genome and Microbiome Consortium (TIGMIC)"/>
            <person name="Jia N."/>
            <person name="Wang J."/>
            <person name="Shi W."/>
            <person name="Du L."/>
            <person name="Sun Y."/>
            <person name="Zhan W."/>
            <person name="Jiang J.F."/>
            <person name="Wang Q."/>
            <person name="Zhang B."/>
            <person name="Ji P."/>
            <person name="Bell-Sakyi L."/>
            <person name="Cui X.M."/>
            <person name="Yuan T.T."/>
            <person name="Jiang B.G."/>
            <person name="Yang W.F."/>
            <person name="Lam T.T."/>
            <person name="Chang Q.C."/>
            <person name="Ding S.J."/>
            <person name="Wang X.J."/>
            <person name="Zhu J.G."/>
            <person name="Ruan X.D."/>
            <person name="Zhao L."/>
            <person name="Wei J.T."/>
            <person name="Ye R.Z."/>
            <person name="Que T.C."/>
            <person name="Du C.H."/>
            <person name="Zhou Y.H."/>
            <person name="Cheng J.X."/>
            <person name="Dai P.F."/>
            <person name="Guo W.B."/>
            <person name="Han X.H."/>
            <person name="Huang E.J."/>
            <person name="Li L.F."/>
            <person name="Wei W."/>
            <person name="Gao Y.C."/>
            <person name="Liu J.Z."/>
            <person name="Shao H.Z."/>
            <person name="Wang X."/>
            <person name="Wang C.C."/>
            <person name="Yang T.C."/>
            <person name="Huo Q.B."/>
            <person name="Li W."/>
            <person name="Chen H.Y."/>
            <person name="Chen S.E."/>
            <person name="Zhou L.G."/>
            <person name="Ni X.B."/>
            <person name="Tian J.H."/>
            <person name="Sheng Y."/>
            <person name="Liu T."/>
            <person name="Pan Y.S."/>
            <person name="Xia L.Y."/>
            <person name="Li J."/>
            <person name="Zhao F."/>
            <person name="Cao W.C."/>
        </authorList>
    </citation>
    <scope>NUCLEOTIDE SEQUENCE</scope>
    <source>
        <strain evidence="8">Rsan-2018</strain>
    </source>
</reference>
<dbReference type="SUPFAM" id="SSF53474">
    <property type="entry name" value="alpha/beta-Hydrolases"/>
    <property type="match status" value="1"/>
</dbReference>
<dbReference type="AlphaFoldDB" id="A0A9D4PTT9"/>
<evidence type="ECO:0000256" key="3">
    <source>
        <dbReference type="ARBA" id="ARBA00022801"/>
    </source>
</evidence>
<keyword evidence="9" id="KW-1185">Reference proteome</keyword>
<dbReference type="VEuPathDB" id="VectorBase:RSAN_049311"/>
<name>A0A9D4PTT9_RHISA</name>
<feature type="compositionally biased region" description="Polar residues" evidence="5">
    <location>
        <begin position="30"/>
        <end position="39"/>
    </location>
</feature>
<dbReference type="InterPro" id="IPR019819">
    <property type="entry name" value="Carboxylesterase_B_CS"/>
</dbReference>
<protein>
    <recommendedName>
        <fullName evidence="7">Carboxylesterase type B domain-containing protein</fullName>
    </recommendedName>
</protein>
<feature type="transmembrane region" description="Helical" evidence="6">
    <location>
        <begin position="84"/>
        <end position="102"/>
    </location>
</feature>
<evidence type="ECO:0000256" key="1">
    <source>
        <dbReference type="ARBA" id="ARBA00005964"/>
    </source>
</evidence>
<comment type="caution">
    <text evidence="8">The sequence shown here is derived from an EMBL/GenBank/DDBJ whole genome shotgun (WGS) entry which is preliminary data.</text>
</comment>
<evidence type="ECO:0000259" key="7">
    <source>
        <dbReference type="Pfam" id="PF00135"/>
    </source>
</evidence>
<evidence type="ECO:0000256" key="4">
    <source>
        <dbReference type="ARBA" id="ARBA00023180"/>
    </source>
</evidence>
<dbReference type="GO" id="GO:0005615">
    <property type="term" value="C:extracellular space"/>
    <property type="evidence" value="ECO:0007669"/>
    <property type="project" value="TreeGrafter"/>
</dbReference>
<dbReference type="InterPro" id="IPR050654">
    <property type="entry name" value="AChE-related_enzymes"/>
</dbReference>
<keyword evidence="6" id="KW-0472">Membrane</keyword>
<dbReference type="Gene3D" id="3.40.50.1820">
    <property type="entry name" value="alpha/beta hydrolase"/>
    <property type="match status" value="1"/>
</dbReference>
<accession>A0A9D4PTT9</accession>
<evidence type="ECO:0000256" key="6">
    <source>
        <dbReference type="SAM" id="Phobius"/>
    </source>
</evidence>
<evidence type="ECO:0000313" key="9">
    <source>
        <dbReference type="Proteomes" id="UP000821837"/>
    </source>
</evidence>
<keyword evidence="6" id="KW-1133">Transmembrane helix</keyword>